<evidence type="ECO:0000256" key="6">
    <source>
        <dbReference type="ARBA" id="ARBA00022908"/>
    </source>
</evidence>
<evidence type="ECO:0000313" key="13">
    <source>
        <dbReference type="EMBL" id="CAF4428361.1"/>
    </source>
</evidence>
<dbReference type="Pfam" id="PF24626">
    <property type="entry name" value="SH3_Tf2-1"/>
    <property type="match status" value="1"/>
</dbReference>
<keyword evidence="6" id="KW-0229">DNA integration</keyword>
<protein>
    <recommendedName>
        <fullName evidence="11">Integrase catalytic domain-containing protein</fullName>
    </recommendedName>
</protein>
<name>A0A815Y6C9_9BILA</name>
<dbReference type="PROSITE" id="PS50994">
    <property type="entry name" value="INTEGRASE"/>
    <property type="match status" value="1"/>
</dbReference>
<keyword evidence="3" id="KW-0064">Aspartyl protease</keyword>
<dbReference type="InterPro" id="IPR056924">
    <property type="entry name" value="SH3_Tf2-1"/>
</dbReference>
<evidence type="ECO:0000256" key="1">
    <source>
        <dbReference type="ARBA" id="ARBA00022670"/>
    </source>
</evidence>
<dbReference type="AlphaFoldDB" id="A0A815Y6C9"/>
<evidence type="ECO:0000313" key="12">
    <source>
        <dbReference type="EMBL" id="CAF1566144.1"/>
    </source>
</evidence>
<dbReference type="PANTHER" id="PTHR37984">
    <property type="entry name" value="PROTEIN CBG26694"/>
    <property type="match status" value="1"/>
</dbReference>
<dbReference type="EMBL" id="CAJOBC010094845">
    <property type="protein sequence ID" value="CAF4428361.1"/>
    <property type="molecule type" value="Genomic_DNA"/>
</dbReference>
<organism evidence="12 14">
    <name type="scientific">Didymodactylos carnosus</name>
    <dbReference type="NCBI Taxonomy" id="1234261"/>
    <lineage>
        <taxon>Eukaryota</taxon>
        <taxon>Metazoa</taxon>
        <taxon>Spiralia</taxon>
        <taxon>Gnathifera</taxon>
        <taxon>Rotifera</taxon>
        <taxon>Eurotatoria</taxon>
        <taxon>Bdelloidea</taxon>
        <taxon>Philodinida</taxon>
        <taxon>Philodinidae</taxon>
        <taxon>Didymodactylos</taxon>
    </lineage>
</organism>
<dbReference type="InterPro" id="IPR050951">
    <property type="entry name" value="Retrovirus_Pol_polyprotein"/>
</dbReference>
<evidence type="ECO:0000256" key="4">
    <source>
        <dbReference type="ARBA" id="ARBA00022801"/>
    </source>
</evidence>
<dbReference type="GO" id="GO:0006310">
    <property type="term" value="P:DNA recombination"/>
    <property type="evidence" value="ECO:0007669"/>
    <property type="project" value="UniProtKB-KW"/>
</dbReference>
<dbReference type="InterPro" id="IPR001584">
    <property type="entry name" value="Integrase_cat-core"/>
</dbReference>
<evidence type="ECO:0000259" key="11">
    <source>
        <dbReference type="PROSITE" id="PS50994"/>
    </source>
</evidence>
<dbReference type="GO" id="GO:0046872">
    <property type="term" value="F:metal ion binding"/>
    <property type="evidence" value="ECO:0007669"/>
    <property type="project" value="UniProtKB-KW"/>
</dbReference>
<gene>
    <name evidence="12" type="ORF">GPM918_LOCUS40088</name>
    <name evidence="13" type="ORF">SRO942_LOCUS41007</name>
</gene>
<keyword evidence="10" id="KW-0233">DNA recombination</keyword>
<dbReference type="Gene3D" id="3.30.420.10">
    <property type="entry name" value="Ribonuclease H-like superfamily/Ribonuclease H"/>
    <property type="match status" value="2"/>
</dbReference>
<evidence type="ECO:0000256" key="2">
    <source>
        <dbReference type="ARBA" id="ARBA00022723"/>
    </source>
</evidence>
<dbReference type="EMBL" id="CAJNOQ010029056">
    <property type="protein sequence ID" value="CAF1566144.1"/>
    <property type="molecule type" value="Genomic_DNA"/>
</dbReference>
<dbReference type="GO" id="GO:0006508">
    <property type="term" value="P:proteolysis"/>
    <property type="evidence" value="ECO:0007669"/>
    <property type="project" value="UniProtKB-KW"/>
</dbReference>
<evidence type="ECO:0000256" key="7">
    <source>
        <dbReference type="ARBA" id="ARBA00022918"/>
    </source>
</evidence>
<feature type="domain" description="Integrase catalytic" evidence="11">
    <location>
        <begin position="113"/>
        <end position="236"/>
    </location>
</feature>
<evidence type="ECO:0000256" key="3">
    <source>
        <dbReference type="ARBA" id="ARBA00022750"/>
    </source>
</evidence>
<reference evidence="12" key="1">
    <citation type="submission" date="2021-02" db="EMBL/GenBank/DDBJ databases">
        <authorList>
            <person name="Nowell W R."/>
        </authorList>
    </citation>
    <scope>NUCLEOTIDE SEQUENCE</scope>
</reference>
<sequence>ELIKQDGSPLIKEIKQKIKDYLYQDGLLYYFDSETRSYQLCVPSNSDLKLKILHDSHDAPVAGHFGDYKTSVLIKQSYYWPRMSRDIKKYVFSCQSCQRNKAMNQQSFGQLQSLAIPKGRWEQVTMDFIVGLPKTAAGYDSIIVFIDRLTKRAYFKPTKFQATAVDTVTIFFETIFRHHGLPRVIISDQKWDKTLTQIEFAYNNSIQTSIGFSPFFLDTGRHPRITEQLTYPITPQQDTSQTATDFLNDMQQNLEAAQNSISNALLKQAKYYNKKRQAKQFQVGDYVLLNTKCLTFKFDEQKLPRKLRPKYLGPFETVNKLSPSVHELDLPQNLKIHPIINISSLRPFVSTPEEFQQRVINPPITIT</sequence>
<evidence type="ECO:0000313" key="14">
    <source>
        <dbReference type="Proteomes" id="UP000663829"/>
    </source>
</evidence>
<evidence type="ECO:0000256" key="8">
    <source>
        <dbReference type="ARBA" id="ARBA00022932"/>
    </source>
</evidence>
<dbReference type="GO" id="GO:0003964">
    <property type="term" value="F:RNA-directed DNA polymerase activity"/>
    <property type="evidence" value="ECO:0007669"/>
    <property type="project" value="UniProtKB-KW"/>
</dbReference>
<dbReference type="GO" id="GO:0015074">
    <property type="term" value="P:DNA integration"/>
    <property type="evidence" value="ECO:0007669"/>
    <property type="project" value="UniProtKB-KW"/>
</dbReference>
<accession>A0A815Y6C9</accession>
<keyword evidence="8" id="KW-0808">Transferase</keyword>
<dbReference type="Proteomes" id="UP000663829">
    <property type="component" value="Unassembled WGS sequence"/>
</dbReference>
<dbReference type="GO" id="GO:0004190">
    <property type="term" value="F:aspartic-type endopeptidase activity"/>
    <property type="evidence" value="ECO:0007669"/>
    <property type="project" value="UniProtKB-KW"/>
</dbReference>
<keyword evidence="7" id="KW-0695">RNA-directed DNA polymerase</keyword>
<evidence type="ECO:0000256" key="9">
    <source>
        <dbReference type="ARBA" id="ARBA00023125"/>
    </source>
</evidence>
<keyword evidence="8" id="KW-0239">DNA-directed DNA polymerase</keyword>
<dbReference type="Pfam" id="PF17921">
    <property type="entry name" value="Integrase_H2C2"/>
    <property type="match status" value="1"/>
</dbReference>
<dbReference type="InterPro" id="IPR012337">
    <property type="entry name" value="RNaseH-like_sf"/>
</dbReference>
<evidence type="ECO:0000256" key="5">
    <source>
        <dbReference type="ARBA" id="ARBA00022842"/>
    </source>
</evidence>
<keyword evidence="2" id="KW-0479">Metal-binding</keyword>
<evidence type="ECO:0000256" key="10">
    <source>
        <dbReference type="ARBA" id="ARBA00023172"/>
    </source>
</evidence>
<keyword evidence="4" id="KW-0378">Hydrolase</keyword>
<dbReference type="FunFam" id="1.10.340.70:FF:000001">
    <property type="entry name" value="Retrovirus-related Pol polyprotein from transposon gypsy-like Protein"/>
    <property type="match status" value="1"/>
</dbReference>
<dbReference type="InterPro" id="IPR041588">
    <property type="entry name" value="Integrase_H2C2"/>
</dbReference>
<keyword evidence="1" id="KW-0645">Protease</keyword>
<dbReference type="OrthoDB" id="10053647at2759"/>
<keyword evidence="8" id="KW-0548">Nucleotidyltransferase</keyword>
<proteinExistence type="predicted"/>
<dbReference type="PANTHER" id="PTHR37984:SF5">
    <property type="entry name" value="PROTEIN NYNRIN-LIKE"/>
    <property type="match status" value="1"/>
</dbReference>
<dbReference type="Proteomes" id="UP000681722">
    <property type="component" value="Unassembled WGS sequence"/>
</dbReference>
<dbReference type="GO" id="GO:0003677">
    <property type="term" value="F:DNA binding"/>
    <property type="evidence" value="ECO:0007669"/>
    <property type="project" value="UniProtKB-KW"/>
</dbReference>
<keyword evidence="14" id="KW-1185">Reference proteome</keyword>
<keyword evidence="5" id="KW-0460">Magnesium</keyword>
<feature type="non-terminal residue" evidence="12">
    <location>
        <position position="367"/>
    </location>
</feature>
<keyword evidence="9" id="KW-0238">DNA-binding</keyword>
<dbReference type="GO" id="GO:0003887">
    <property type="term" value="F:DNA-directed DNA polymerase activity"/>
    <property type="evidence" value="ECO:0007669"/>
    <property type="project" value="UniProtKB-KW"/>
</dbReference>
<dbReference type="InterPro" id="IPR036397">
    <property type="entry name" value="RNaseH_sf"/>
</dbReference>
<comment type="caution">
    <text evidence="12">The sequence shown here is derived from an EMBL/GenBank/DDBJ whole genome shotgun (WGS) entry which is preliminary data.</text>
</comment>
<dbReference type="SUPFAM" id="SSF53098">
    <property type="entry name" value="Ribonuclease H-like"/>
    <property type="match status" value="1"/>
</dbReference>
<dbReference type="Gene3D" id="1.10.340.70">
    <property type="match status" value="1"/>
</dbReference>